<dbReference type="EMBL" id="BAAANT010000005">
    <property type="protein sequence ID" value="GAA2135313.1"/>
    <property type="molecule type" value="Genomic_DNA"/>
</dbReference>
<dbReference type="Proteomes" id="UP001422759">
    <property type="component" value="Unassembled WGS sequence"/>
</dbReference>
<evidence type="ECO:0000313" key="3">
    <source>
        <dbReference type="Proteomes" id="UP001422759"/>
    </source>
</evidence>
<reference evidence="2 3" key="1">
    <citation type="journal article" date="2019" name="Int. J. Syst. Evol. Microbiol.">
        <title>The Global Catalogue of Microorganisms (GCM) 10K type strain sequencing project: providing services to taxonomists for standard genome sequencing and annotation.</title>
        <authorList>
            <consortium name="The Broad Institute Genomics Platform"/>
            <consortium name="The Broad Institute Genome Sequencing Center for Infectious Disease"/>
            <person name="Wu L."/>
            <person name="Ma J."/>
        </authorList>
    </citation>
    <scope>NUCLEOTIDE SEQUENCE [LARGE SCALE GENOMIC DNA]</scope>
    <source>
        <strain evidence="2 3">JCM 14560</strain>
    </source>
</reference>
<comment type="caution">
    <text evidence="2">The sequence shown here is derived from an EMBL/GenBank/DDBJ whole genome shotgun (WGS) entry which is preliminary data.</text>
</comment>
<sequence>MPPAPLLRPHCAMARAIEATNRKIVRMKKGVPVRFIVLCTQLLCRPGPFARRHQGQRGTVVRLPVRERNPGAGAQAVPPATADQVRGRQEQRTLPRTARTPL</sequence>
<accession>A0ABN2Z1E2</accession>
<name>A0ABN2Z1E2_9ACTN</name>
<evidence type="ECO:0000313" key="2">
    <source>
        <dbReference type="EMBL" id="GAA2135313.1"/>
    </source>
</evidence>
<keyword evidence="3" id="KW-1185">Reference proteome</keyword>
<protein>
    <submittedName>
        <fullName evidence="2">Uncharacterized protein</fullName>
    </submittedName>
</protein>
<proteinExistence type="predicted"/>
<organism evidence="2 3">
    <name type="scientific">Kitasatospora kazusensis</name>
    <dbReference type="NCBI Taxonomy" id="407974"/>
    <lineage>
        <taxon>Bacteria</taxon>
        <taxon>Bacillati</taxon>
        <taxon>Actinomycetota</taxon>
        <taxon>Actinomycetes</taxon>
        <taxon>Kitasatosporales</taxon>
        <taxon>Streptomycetaceae</taxon>
        <taxon>Kitasatospora</taxon>
    </lineage>
</organism>
<feature type="region of interest" description="Disordered" evidence="1">
    <location>
        <begin position="67"/>
        <end position="102"/>
    </location>
</feature>
<evidence type="ECO:0000256" key="1">
    <source>
        <dbReference type="SAM" id="MobiDB-lite"/>
    </source>
</evidence>
<gene>
    <name evidence="2" type="ORF">GCM10009760_13730</name>
</gene>